<proteinExistence type="predicted"/>
<dbReference type="GeneID" id="24804059"/>
<dbReference type="AlphaFoldDB" id="A0A0F7ID40"/>
<dbReference type="SUPFAM" id="SSF50249">
    <property type="entry name" value="Nucleic acid-binding proteins"/>
    <property type="match status" value="1"/>
</dbReference>
<accession>A0A0F7ID40</accession>
<dbReference type="InParanoid" id="A0A0F7ID40"/>
<dbReference type="GO" id="GO:0003676">
    <property type="term" value="F:nucleic acid binding"/>
    <property type="evidence" value="ECO:0007669"/>
    <property type="project" value="InterPro"/>
</dbReference>
<dbReference type="Gene3D" id="2.40.50.140">
    <property type="entry name" value="Nucleic acid-binding proteins"/>
    <property type="match status" value="1"/>
</dbReference>
<evidence type="ECO:0000259" key="1">
    <source>
        <dbReference type="Pfam" id="PF01336"/>
    </source>
</evidence>
<evidence type="ECO:0000313" key="3">
    <source>
        <dbReference type="Proteomes" id="UP000034723"/>
    </source>
</evidence>
<evidence type="ECO:0000313" key="2">
    <source>
        <dbReference type="EMBL" id="AKG91220.1"/>
    </source>
</evidence>
<dbReference type="KEGG" id="gah:GAH_01489"/>
<protein>
    <submittedName>
        <fullName evidence="2">OB-fold nucleic acid binding domain</fullName>
    </submittedName>
</protein>
<dbReference type="Proteomes" id="UP000034723">
    <property type="component" value="Chromosome"/>
</dbReference>
<name>A0A0F7ID40_9EURY</name>
<dbReference type="OrthoDB" id="51683at2157"/>
<dbReference type="EMBL" id="CP011267">
    <property type="protein sequence ID" value="AKG91220.1"/>
    <property type="molecule type" value="Genomic_DNA"/>
</dbReference>
<sequence length="220" mass="24747">MDFEEKVKEILEHFGGLIDEETARLLAEYSAGRQNPADVRRGFVRISGRVLDRRVFEDKRYCRVEVESEKGRVYVYFWDEAYEVAVRDVFPGMVVEVLANSGESGFHVNSADNVRVELDDSAFTSLSDLKPGGGVCVRGRVSGIEGERVTRDGRRMAALTITDGKTFVPLLLWDDKVELFSTISPGDEVIVLNANVSEFGGRIRIHAGRRSFVDVRRLEI</sequence>
<keyword evidence="3" id="KW-1185">Reference proteome</keyword>
<dbReference type="Pfam" id="PF01336">
    <property type="entry name" value="tRNA_anti-codon"/>
    <property type="match status" value="1"/>
</dbReference>
<dbReference type="RefSeq" id="WP_048095808.1">
    <property type="nucleotide sequence ID" value="NZ_CP011267.1"/>
</dbReference>
<dbReference type="InterPro" id="IPR004365">
    <property type="entry name" value="NA-bd_OB_tRNA"/>
</dbReference>
<gene>
    <name evidence="2" type="ORF">GAH_01489</name>
</gene>
<reference evidence="2 3" key="1">
    <citation type="submission" date="2015-04" db="EMBL/GenBank/DDBJ databases">
        <title>The complete genome sequence of the hyperthermophilic, obligate iron-reducing archaeon Geoglobus ahangari strain 234T.</title>
        <authorList>
            <person name="Manzella M.P."/>
            <person name="Holmes D.E."/>
            <person name="Rocheleau J.M."/>
            <person name="Chung A."/>
            <person name="Reguera G."/>
            <person name="Kashefi K."/>
        </authorList>
    </citation>
    <scope>NUCLEOTIDE SEQUENCE [LARGE SCALE GENOMIC DNA]</scope>
    <source>
        <strain evidence="2 3">234</strain>
    </source>
</reference>
<dbReference type="STRING" id="113653.GAH_01489"/>
<dbReference type="HOGENOM" id="CLU_1253529_0_0_2"/>
<feature type="domain" description="OB" evidence="1">
    <location>
        <begin position="135"/>
        <end position="207"/>
    </location>
</feature>
<organism evidence="2 3">
    <name type="scientific">Geoglobus ahangari</name>
    <dbReference type="NCBI Taxonomy" id="113653"/>
    <lineage>
        <taxon>Archaea</taxon>
        <taxon>Methanobacteriati</taxon>
        <taxon>Methanobacteriota</taxon>
        <taxon>Archaeoglobi</taxon>
        <taxon>Archaeoglobales</taxon>
        <taxon>Archaeoglobaceae</taxon>
        <taxon>Geoglobus</taxon>
    </lineage>
</organism>
<dbReference type="InterPro" id="IPR012340">
    <property type="entry name" value="NA-bd_OB-fold"/>
</dbReference>